<organism evidence="2 3">
    <name type="scientific">Schistosoma mattheei</name>
    <dbReference type="NCBI Taxonomy" id="31246"/>
    <lineage>
        <taxon>Eukaryota</taxon>
        <taxon>Metazoa</taxon>
        <taxon>Spiralia</taxon>
        <taxon>Lophotrochozoa</taxon>
        <taxon>Platyhelminthes</taxon>
        <taxon>Trematoda</taxon>
        <taxon>Digenea</taxon>
        <taxon>Strigeidida</taxon>
        <taxon>Schistosomatoidea</taxon>
        <taxon>Schistosomatidae</taxon>
        <taxon>Schistosoma</taxon>
    </lineage>
</organism>
<dbReference type="EMBL" id="UZAL01027221">
    <property type="protein sequence ID" value="VDP30452.1"/>
    <property type="molecule type" value="Genomic_DNA"/>
</dbReference>
<sequence length="182" mass="20614">MTPAHIARKQHYVTIFDILKTVTTTVVSWEEEHEELDQTLMLEHPDFMREHPFTELDEDGVAPSPSISHRLSSSNKKLKSNEDDNYYSSDVTEQKIAALMKKKLSMLRINESSLTETEQKKPSLGEVQLYSGHEKDDASHTEVSLTLSEEARKALIGLESHESGIIRASFKTTKKGITMNII</sequence>
<evidence type="ECO:0000313" key="3">
    <source>
        <dbReference type="Proteomes" id="UP000269396"/>
    </source>
</evidence>
<protein>
    <submittedName>
        <fullName evidence="2">Uncharacterized protein</fullName>
    </submittedName>
</protein>
<dbReference type="AlphaFoldDB" id="A0A3P8BWG7"/>
<gene>
    <name evidence="2" type="ORF">SMTD_LOCUS5805</name>
</gene>
<evidence type="ECO:0000313" key="2">
    <source>
        <dbReference type="EMBL" id="VDP30452.1"/>
    </source>
</evidence>
<feature type="compositionally biased region" description="Low complexity" evidence="1">
    <location>
        <begin position="64"/>
        <end position="75"/>
    </location>
</feature>
<accession>A0A3P8BWG7</accession>
<feature type="region of interest" description="Disordered" evidence="1">
    <location>
        <begin position="56"/>
        <end position="85"/>
    </location>
</feature>
<evidence type="ECO:0000256" key="1">
    <source>
        <dbReference type="SAM" id="MobiDB-lite"/>
    </source>
</evidence>
<keyword evidence="3" id="KW-1185">Reference proteome</keyword>
<name>A0A3P8BWG7_9TREM</name>
<dbReference type="Proteomes" id="UP000269396">
    <property type="component" value="Unassembled WGS sequence"/>
</dbReference>
<proteinExistence type="predicted"/>
<reference evidence="2 3" key="1">
    <citation type="submission" date="2018-11" db="EMBL/GenBank/DDBJ databases">
        <authorList>
            <consortium name="Pathogen Informatics"/>
        </authorList>
    </citation>
    <scope>NUCLEOTIDE SEQUENCE [LARGE SCALE GENOMIC DNA]</scope>
    <source>
        <strain>Denwood</strain>
        <strain evidence="3">Zambia</strain>
    </source>
</reference>